<sequence length="142" mass="15974">MTTKILLKDIFPGSKFQATYEDRPWIVSRRQGSLIVAQRGTEQVVRNISHFKRFWSPPSTSDVDGIDNPISSDRDDLFDDELVSGSESMGDVETGSLESPDPENNVGASGNNDLSPSKRTVEARYKLRWNPSPSIRLRDYLL</sequence>
<gene>
    <name evidence="2" type="ORF">NDU88_002614</name>
</gene>
<dbReference type="EMBL" id="JANPWB010000011">
    <property type="protein sequence ID" value="KAJ1124153.1"/>
    <property type="molecule type" value="Genomic_DNA"/>
</dbReference>
<accession>A0AAV7PEJ3</accession>
<evidence type="ECO:0000313" key="2">
    <source>
        <dbReference type="EMBL" id="KAJ1124153.1"/>
    </source>
</evidence>
<protein>
    <submittedName>
        <fullName evidence="2">Uncharacterized protein</fullName>
    </submittedName>
</protein>
<keyword evidence="3" id="KW-1185">Reference proteome</keyword>
<feature type="compositionally biased region" description="Polar residues" evidence="1">
    <location>
        <begin position="106"/>
        <end position="118"/>
    </location>
</feature>
<organism evidence="2 3">
    <name type="scientific">Pleurodeles waltl</name>
    <name type="common">Iberian ribbed newt</name>
    <dbReference type="NCBI Taxonomy" id="8319"/>
    <lineage>
        <taxon>Eukaryota</taxon>
        <taxon>Metazoa</taxon>
        <taxon>Chordata</taxon>
        <taxon>Craniata</taxon>
        <taxon>Vertebrata</taxon>
        <taxon>Euteleostomi</taxon>
        <taxon>Amphibia</taxon>
        <taxon>Batrachia</taxon>
        <taxon>Caudata</taxon>
        <taxon>Salamandroidea</taxon>
        <taxon>Salamandridae</taxon>
        <taxon>Pleurodelinae</taxon>
        <taxon>Pleurodeles</taxon>
    </lineage>
</organism>
<name>A0AAV7PEJ3_PLEWA</name>
<evidence type="ECO:0000313" key="3">
    <source>
        <dbReference type="Proteomes" id="UP001066276"/>
    </source>
</evidence>
<dbReference type="Proteomes" id="UP001066276">
    <property type="component" value="Chromosome 7"/>
</dbReference>
<evidence type="ECO:0000256" key="1">
    <source>
        <dbReference type="SAM" id="MobiDB-lite"/>
    </source>
</evidence>
<dbReference type="AlphaFoldDB" id="A0AAV7PEJ3"/>
<comment type="caution">
    <text evidence="2">The sequence shown here is derived from an EMBL/GenBank/DDBJ whole genome shotgun (WGS) entry which is preliminary data.</text>
</comment>
<reference evidence="2" key="1">
    <citation type="journal article" date="2022" name="bioRxiv">
        <title>Sequencing and chromosome-scale assembly of the giantPleurodeles waltlgenome.</title>
        <authorList>
            <person name="Brown T."/>
            <person name="Elewa A."/>
            <person name="Iarovenko S."/>
            <person name="Subramanian E."/>
            <person name="Araus A.J."/>
            <person name="Petzold A."/>
            <person name="Susuki M."/>
            <person name="Suzuki K.-i.T."/>
            <person name="Hayashi T."/>
            <person name="Toyoda A."/>
            <person name="Oliveira C."/>
            <person name="Osipova E."/>
            <person name="Leigh N.D."/>
            <person name="Simon A."/>
            <person name="Yun M.H."/>
        </authorList>
    </citation>
    <scope>NUCLEOTIDE SEQUENCE</scope>
    <source>
        <strain evidence="2">20211129_DDA</strain>
        <tissue evidence="2">Liver</tissue>
    </source>
</reference>
<proteinExistence type="predicted"/>
<feature type="region of interest" description="Disordered" evidence="1">
    <location>
        <begin position="57"/>
        <end position="120"/>
    </location>
</feature>